<dbReference type="PROSITE" id="PS50958">
    <property type="entry name" value="SMB_2"/>
    <property type="match status" value="2"/>
</dbReference>
<organism>
    <name type="scientific">Branchiostoma floridae</name>
    <name type="common">Florida lancelet</name>
    <name type="synonym">Amphioxus</name>
    <dbReference type="NCBI Taxonomy" id="7739"/>
    <lineage>
        <taxon>Eukaryota</taxon>
        <taxon>Metazoa</taxon>
        <taxon>Chordata</taxon>
        <taxon>Cephalochordata</taxon>
        <taxon>Leptocardii</taxon>
        <taxon>Amphioxiformes</taxon>
        <taxon>Branchiostomatidae</taxon>
        <taxon>Branchiostoma</taxon>
    </lineage>
</organism>
<dbReference type="Gene3D" id="4.10.410.20">
    <property type="match status" value="1"/>
</dbReference>
<dbReference type="InterPro" id="IPR053231">
    <property type="entry name" value="GPCR_LN-TM7"/>
</dbReference>
<protein>
    <recommendedName>
        <fullName evidence="4">SMB domain-containing protein</fullName>
    </recommendedName>
</protein>
<feature type="compositionally biased region" description="Polar residues" evidence="2">
    <location>
        <begin position="377"/>
        <end position="386"/>
    </location>
</feature>
<dbReference type="PANTHER" id="PTHR45902:SF1">
    <property type="entry name" value="LATROPHILIN RECEPTOR-LIKE PROTEIN A"/>
    <property type="match status" value="1"/>
</dbReference>
<evidence type="ECO:0000256" key="2">
    <source>
        <dbReference type="SAM" id="MobiDB-lite"/>
    </source>
</evidence>
<feature type="transmembrane region" description="Helical" evidence="3">
    <location>
        <begin position="1323"/>
        <end position="1343"/>
    </location>
</feature>
<evidence type="ECO:0000256" key="3">
    <source>
        <dbReference type="SAM" id="Phobius"/>
    </source>
</evidence>
<feature type="domain" description="SMB" evidence="4">
    <location>
        <begin position="868"/>
        <end position="912"/>
    </location>
</feature>
<feature type="compositionally biased region" description="Polar residues" evidence="2">
    <location>
        <begin position="1185"/>
        <end position="1194"/>
    </location>
</feature>
<feature type="transmembrane region" description="Helical" evidence="3">
    <location>
        <begin position="20"/>
        <end position="39"/>
    </location>
</feature>
<feature type="transmembrane region" description="Helical" evidence="3">
    <location>
        <begin position="1227"/>
        <end position="1249"/>
    </location>
</feature>
<feature type="transmembrane region" description="Helical" evidence="3">
    <location>
        <begin position="1287"/>
        <end position="1311"/>
    </location>
</feature>
<dbReference type="InParanoid" id="C3Y118"/>
<dbReference type="InterPro" id="IPR001212">
    <property type="entry name" value="Somatomedin_B_dom"/>
</dbReference>
<feature type="transmembrane region" description="Helical" evidence="3">
    <location>
        <begin position="1410"/>
        <end position="1431"/>
    </location>
</feature>
<dbReference type="eggNOG" id="ENOG502SASZ">
    <property type="taxonomic scope" value="Eukaryota"/>
</dbReference>
<dbReference type="InterPro" id="IPR036024">
    <property type="entry name" value="Somatomedin_B-like_dom_sf"/>
</dbReference>
<feature type="transmembrane region" description="Helical" evidence="3">
    <location>
        <begin position="1437"/>
        <end position="1458"/>
    </location>
</feature>
<feature type="domain" description="SMB" evidence="4">
    <location>
        <begin position="811"/>
        <end position="857"/>
    </location>
</feature>
<dbReference type="PANTHER" id="PTHR45902">
    <property type="entry name" value="LATROPHILIN RECEPTOR-LIKE PROTEIN A"/>
    <property type="match status" value="1"/>
</dbReference>
<dbReference type="Gene3D" id="2.60.120.260">
    <property type="entry name" value="Galactose-binding domain-like"/>
    <property type="match status" value="1"/>
</dbReference>
<dbReference type="SMART" id="SM00201">
    <property type="entry name" value="SO"/>
    <property type="match status" value="2"/>
</dbReference>
<feature type="transmembrane region" description="Helical" evidence="3">
    <location>
        <begin position="1369"/>
        <end position="1389"/>
    </location>
</feature>
<dbReference type="PROSITE" id="PS00524">
    <property type="entry name" value="SMB_1"/>
    <property type="match status" value="2"/>
</dbReference>
<feature type="region of interest" description="Disordered" evidence="2">
    <location>
        <begin position="1184"/>
        <end position="1217"/>
    </location>
</feature>
<gene>
    <name evidence="5" type="ORF">BRAFLDRAFT_101906</name>
</gene>
<accession>C3Y118</accession>
<dbReference type="SUPFAM" id="SSF49785">
    <property type="entry name" value="Galactose-binding domain-like"/>
    <property type="match status" value="1"/>
</dbReference>
<feature type="region of interest" description="Disordered" evidence="2">
    <location>
        <begin position="49"/>
        <end position="95"/>
    </location>
</feature>
<feature type="region of interest" description="Disordered" evidence="2">
    <location>
        <begin position="370"/>
        <end position="439"/>
    </location>
</feature>
<feature type="compositionally biased region" description="Basic and acidic residues" evidence="2">
    <location>
        <begin position="70"/>
        <end position="95"/>
    </location>
</feature>
<sequence length="1488" mass="164540">MRRRGRQQNCRQERPLAPVVYLLLAALTVFTFHLISKYVGETFFWKQKQETPSTSPTAPEATPPRVSSVHSRDAEADLPRHRRSSPHDWKGDDNRYEQIEQDTKEVASFSVDKNAPSYNVRLSKGKSAEIALAKMKEPPDSTVIIGGILNNGQITTSTPPDKQQVIVSSTTNDDQYDHKQVGALTQNKAFSEIPTVTKIANANDKKVRSNLFGNPRDRQVLKELSSSIVDDAQFSTDDVNMSPEGTEEEFLDLKHGQFQPVFQRSTEEIGEKENEEIPVALYKKDNLRDKIQPSSKDEGLQSIHASAHTFDYIDELLTHAAKKSEAHGLPGTDAFYETMPCVVEDDNTLKNHPSKRSTYVREMVDNQHSKNLKESTKSNANQTPASSGRPKSRYPREVGNLLVEESSGEQPTTLLTTPGPQNSTAGKLFSGASTEGSKAEDVTQMLHSTGQPNAIASTVESTESSTAITTIGTLVNSSQYTAMSTTATTHAPGNTHRWLNVSPYWSVQYNVEKWRDRAWKALDGNPSAVWLVSHTVPLVVDFGSPHELLQIRITYKENQHAVTGYNIYVTNGPHAQRKQVQWTHVLSTPRQNISAGEDETIDGFSGIGRSWKLVFLHNISAWERWCSGTYNYRNRVLVQKVDFFGSKGKPRYYNNWFFVLDYRASHTMTKLRILNDGCDWNHDVWAFTLQSSVTSNPYNWTHVLTVTDVAANTSLPQYYGGFSASGRYWKSDDITTLGTVLSRKQILERSAYVYYVQWTDTGHRIEYVIGDSGHTRRFDVFPAELGHVDWKPQNKKRENIFLYTLLQPELHGLQCSHRAWCRVCGQSMTGNSCGCDKKCRIFGDCCHNYEAACGDDVEDGEVLPTVIQPDSCKGRCNNDNIVSAVTCSCTSSCHTTKTCCDDFQDVCQGEKDDWNGTNVVNATSAEHSEPLQCVAPWGFRAHFWMVASCPPGYTDDVVRGMCETSYENGDMFLHAPVTDNTTSTHYRNVFCALCNNARFMIGWKMVAKCGRGVRSLKEILQRENGCSQYFRPAGYSPARVCFPPPRTPPSPNPRCDVQKCRNITALFFARGLPFRNSACANCYADEMSLREASCSDDDFTWAGFFSTITVLFDYSAISKSKMSSKELQLTDHTESCPVGYIYDPFGDICRQISSAAPPRMGKVANGVQETRASLEDSARPLLSASLGNPENVRSANDPLGGSAQTSRPTVDDTPAPNTRLPKLSATFLVINTVSGASASISILSFLFSLRRHPRPDTVMKICLLTCLLLAQISQLLGQVVPSAACCTAMLVCTLCFCLAASLSLTATIQHLSVLQRGGTCKATGHLLVIVLIPLAVSGGYVALDDNIRIGVPQTFHVLSHCWIRDPTKMAIFVVVPILISTVVDLYYLLRVAIRCAAADCVQYSFLAQAALLFVPYTGVMTTGILTAFVGVELDTVFLYMVTSLGGVDGVLFLVFSIVGDENDNTSNGNAPTLPIQAVTSSSLNSSTK</sequence>
<keyword evidence="1" id="KW-1015">Disulfide bond</keyword>
<reference evidence="5" key="1">
    <citation type="journal article" date="2008" name="Nature">
        <title>The amphioxus genome and the evolution of the chordate karyotype.</title>
        <authorList>
            <consortium name="US DOE Joint Genome Institute (JGI-PGF)"/>
            <person name="Putnam N.H."/>
            <person name="Butts T."/>
            <person name="Ferrier D.E.K."/>
            <person name="Furlong R.F."/>
            <person name="Hellsten U."/>
            <person name="Kawashima T."/>
            <person name="Robinson-Rechavi M."/>
            <person name="Shoguchi E."/>
            <person name="Terry A."/>
            <person name="Yu J.-K."/>
            <person name="Benito-Gutierrez E.L."/>
            <person name="Dubchak I."/>
            <person name="Garcia-Fernandez J."/>
            <person name="Gibson-Brown J.J."/>
            <person name="Grigoriev I.V."/>
            <person name="Horton A.C."/>
            <person name="de Jong P.J."/>
            <person name="Jurka J."/>
            <person name="Kapitonov V.V."/>
            <person name="Kohara Y."/>
            <person name="Kuroki Y."/>
            <person name="Lindquist E."/>
            <person name="Lucas S."/>
            <person name="Osoegawa K."/>
            <person name="Pennacchio L.A."/>
            <person name="Salamov A.A."/>
            <person name="Satou Y."/>
            <person name="Sauka-Spengler T."/>
            <person name="Schmutz J."/>
            <person name="Shin-I T."/>
            <person name="Toyoda A."/>
            <person name="Bronner-Fraser M."/>
            <person name="Fujiyama A."/>
            <person name="Holland L.Z."/>
            <person name="Holland P.W.H."/>
            <person name="Satoh N."/>
            <person name="Rokhsar D.S."/>
        </authorList>
    </citation>
    <scope>NUCLEOTIDE SEQUENCE [LARGE SCALE GENOMIC DNA]</scope>
    <source>
        <strain evidence="5">S238N-H82</strain>
        <tissue evidence="5">Testes</tissue>
    </source>
</reference>
<proteinExistence type="predicted"/>
<dbReference type="InterPro" id="IPR008979">
    <property type="entry name" value="Galactose-bd-like_sf"/>
</dbReference>
<evidence type="ECO:0000259" key="4">
    <source>
        <dbReference type="PROSITE" id="PS50958"/>
    </source>
</evidence>
<dbReference type="SUPFAM" id="SSF90188">
    <property type="entry name" value="Somatomedin B domain"/>
    <property type="match status" value="1"/>
</dbReference>
<name>C3Y118_BRAFL</name>
<keyword evidence="3" id="KW-0472">Membrane</keyword>
<dbReference type="Pfam" id="PF01033">
    <property type="entry name" value="Somatomedin_B"/>
    <property type="match status" value="1"/>
</dbReference>
<feature type="compositionally biased region" description="Polar residues" evidence="2">
    <location>
        <begin position="419"/>
        <end position="436"/>
    </location>
</feature>
<feature type="transmembrane region" description="Helical" evidence="3">
    <location>
        <begin position="1261"/>
        <end position="1281"/>
    </location>
</feature>
<feature type="compositionally biased region" description="Low complexity" evidence="2">
    <location>
        <begin position="50"/>
        <end position="64"/>
    </location>
</feature>
<evidence type="ECO:0000256" key="1">
    <source>
        <dbReference type="ARBA" id="ARBA00023157"/>
    </source>
</evidence>
<dbReference type="EMBL" id="GG666480">
    <property type="protein sequence ID" value="EEN65558.1"/>
    <property type="molecule type" value="Genomic_DNA"/>
</dbReference>
<keyword evidence="3" id="KW-0812">Transmembrane</keyword>
<keyword evidence="3" id="KW-1133">Transmembrane helix</keyword>
<evidence type="ECO:0000313" key="5">
    <source>
        <dbReference type="EMBL" id="EEN65558.1"/>
    </source>
</evidence>